<dbReference type="Proteomes" id="UP000002695">
    <property type="component" value="Chromosome"/>
</dbReference>
<accession>A0A0F6B5Q5</accession>
<gene>
    <name evidence="1" type="ordered locus">STM14_3435</name>
</gene>
<dbReference type="HOGENOM" id="CLU_3221752_0_0_6"/>
<protein>
    <submittedName>
        <fullName evidence="1">Uncharacterized protein</fullName>
    </submittedName>
</protein>
<organism evidence="1 2">
    <name type="scientific">Salmonella typhimurium (strain 14028s / SGSC 2262)</name>
    <dbReference type="NCBI Taxonomy" id="588858"/>
    <lineage>
        <taxon>Bacteria</taxon>
        <taxon>Pseudomonadati</taxon>
        <taxon>Pseudomonadota</taxon>
        <taxon>Gammaproteobacteria</taxon>
        <taxon>Enterobacterales</taxon>
        <taxon>Enterobacteriaceae</taxon>
        <taxon>Salmonella</taxon>
    </lineage>
</organism>
<keyword evidence="2" id="KW-1185">Reference proteome</keyword>
<evidence type="ECO:0000313" key="1">
    <source>
        <dbReference type="EMBL" id="ACY89849.1"/>
    </source>
</evidence>
<reference evidence="1 2" key="1">
    <citation type="journal article" date="2010" name="J. Bacteriol.">
        <title>Short-term signatures of evolutionary change in the Salmonella enterica serovar typhimurium 14028 genome.</title>
        <authorList>
            <person name="Jarvik T."/>
            <person name="Smillie C."/>
            <person name="Groisman E.A."/>
            <person name="Ochman H."/>
        </authorList>
    </citation>
    <scope>NUCLEOTIDE SEQUENCE [LARGE SCALE GENOMIC DNA]</scope>
    <source>
        <strain evidence="2">14028s / SGSC 2262</strain>
    </source>
</reference>
<evidence type="ECO:0000313" key="2">
    <source>
        <dbReference type="Proteomes" id="UP000002695"/>
    </source>
</evidence>
<sequence>MRVEYATKHCRMAASMPYPVYGPCGCRPDKRRAIRHPGSMMAGK</sequence>
<proteinExistence type="predicted"/>
<dbReference type="AlphaFoldDB" id="A0A0F6B5Q5"/>
<dbReference type="EMBL" id="CP001363">
    <property type="protein sequence ID" value="ACY89849.1"/>
    <property type="molecule type" value="Genomic_DNA"/>
</dbReference>
<name>A0A0F6B5Q5_SALT1</name>
<dbReference type="KEGG" id="seo:STM14_3435"/>